<reference evidence="4" key="1">
    <citation type="journal article" date="2019" name="Int. J. Syst. Evol. Microbiol.">
        <title>The Global Catalogue of Microorganisms (GCM) 10K type strain sequencing project: providing services to taxonomists for standard genome sequencing and annotation.</title>
        <authorList>
            <consortium name="The Broad Institute Genomics Platform"/>
            <consortium name="The Broad Institute Genome Sequencing Center for Infectious Disease"/>
            <person name="Wu L."/>
            <person name="Ma J."/>
        </authorList>
    </citation>
    <scope>NUCLEOTIDE SEQUENCE [LARGE SCALE GENOMIC DNA]</scope>
    <source>
        <strain evidence="4">JCM 17939</strain>
    </source>
</reference>
<dbReference type="EMBL" id="BAABHK010000004">
    <property type="protein sequence ID" value="GAA4626628.1"/>
    <property type="molecule type" value="Genomic_DNA"/>
</dbReference>
<protein>
    <recommendedName>
        <fullName evidence="2">Peptidoglycan binding-like domain-containing protein</fullName>
    </recommendedName>
</protein>
<feature type="region of interest" description="Disordered" evidence="1">
    <location>
        <begin position="63"/>
        <end position="91"/>
    </location>
</feature>
<dbReference type="InterPro" id="IPR036365">
    <property type="entry name" value="PGBD-like_sf"/>
</dbReference>
<evidence type="ECO:0000259" key="2">
    <source>
        <dbReference type="Pfam" id="PF01471"/>
    </source>
</evidence>
<feature type="domain" description="Peptidoglycan binding-like" evidence="2">
    <location>
        <begin position="306"/>
        <end position="364"/>
    </location>
</feature>
<dbReference type="RefSeq" id="WP_345431948.1">
    <property type="nucleotide sequence ID" value="NZ_BAABHK010000004.1"/>
</dbReference>
<feature type="region of interest" description="Disordered" evidence="1">
    <location>
        <begin position="365"/>
        <end position="397"/>
    </location>
</feature>
<dbReference type="SUPFAM" id="SSF47090">
    <property type="entry name" value="PGBD-like"/>
    <property type="match status" value="1"/>
</dbReference>
<feature type="region of interest" description="Disordered" evidence="1">
    <location>
        <begin position="228"/>
        <end position="302"/>
    </location>
</feature>
<dbReference type="InterPro" id="IPR046489">
    <property type="entry name" value="DUF6582"/>
</dbReference>
<feature type="compositionally biased region" description="Basic and acidic residues" evidence="1">
    <location>
        <begin position="63"/>
        <end position="78"/>
    </location>
</feature>
<evidence type="ECO:0000256" key="1">
    <source>
        <dbReference type="SAM" id="MobiDB-lite"/>
    </source>
</evidence>
<sequence>MATDHSQHGEDFDPLCPQCCQEAATAGFRGEAGTGAVRCPSCGHTFEPVGAAVRVTEATDSIAGRRDLEASDPKKPYGDVEYADPGWQKDGKKRYPLDSEAHVKAAWSYVNQADNQKPYSADQLSKIQAKIRTAAKKLGIQIADQASEAMIDGEMSFSDIVGEVTDAIRKRVVAATGQPYADVWVADITTTDVVYEHGGDLFQCPYAIDQAGTVTLGEPVEVVRTYAPAPAEGDDGDDDDDVMQGEFTAPDDDGDGEDAAAGEAWNAQAHPRAPAGSTNGGQFAPLSYDSKSNTGTGYGSAKGDAHVRQLQEALNRLGLTDGNGKKLAVDGKLGPLTTAAVKKAQKALGLKQDGKVTPDLLKRLRSSKSLTKASTAKATRAGSGQKKVKAMTATSAKAGEAEERAQLVGRILEAKGEDADGGRVFRTRIIAYGDSKNRRRYPEAVMREAAHLYEGARAYDHHRTDEELRTSTIAGLVGSYRNVEATEGGIEADLHLLPSATHAAEALDATVAAQEAGLPPLIGLSHDVMARFKPVTEGGLRIQEATAITQVNSADLVADPAAGGLATRMVAGGIEDTDGTGTEPAENEEDDVPPTKEDILGVLAEATDEELAKAGLTRKVEAGGEQGEPEAERETEAAGVDKASFMGGLMVKAKVEDAGLPAAVVEGVRDALPDRFTEADVDNQIAALKGTMGLMERAQLMPSVASTKVTQESHDKKVKALDAFFAGKFSEGYRSFKQAWADITGHRPLAWDADVNRVMLRESVGLYDSGDRMRVEEGVARVREGMDSTSWNLVLGDSITRRMIAEYSRPDLSIWRNVVSSIVPLNDFRTQRIERVGGYGTLPTVNQGAPYQDLTSPGNEEVTYAPSKKGGIESITFEMIANDDVRAISKIPTALGRAAAQTLYRFVFDTFTTNAATTYDGVTLFHANHGNTGTSALSGSALSAVRAAMRQQTAYGDNKDILSITPQTLIVPSALEELAWQLATSLVAMPAGAPTGAASDIPNIHSRMSPPIVVDYYSDQNDWYAIADPSAVPTIEVGFYNGRQDPELFTQADPTVGSMFDADKVTYKARHIYGLAVLDHRGVYRNTL</sequence>
<feature type="compositionally biased region" description="Acidic residues" evidence="1">
    <location>
        <begin position="232"/>
        <end position="260"/>
    </location>
</feature>
<dbReference type="InterPro" id="IPR002477">
    <property type="entry name" value="Peptidoglycan-bd-like"/>
</dbReference>
<feature type="region of interest" description="Disordered" evidence="1">
    <location>
        <begin position="573"/>
        <end position="594"/>
    </location>
</feature>
<keyword evidence="4" id="KW-1185">Reference proteome</keyword>
<dbReference type="Pfam" id="PF20223">
    <property type="entry name" value="DUF6582"/>
    <property type="match status" value="1"/>
</dbReference>
<dbReference type="InterPro" id="IPR036366">
    <property type="entry name" value="PGBDSf"/>
</dbReference>
<evidence type="ECO:0000313" key="4">
    <source>
        <dbReference type="Proteomes" id="UP001501442"/>
    </source>
</evidence>
<dbReference type="Pfam" id="PF01471">
    <property type="entry name" value="PG_binding_1"/>
    <property type="match status" value="1"/>
</dbReference>
<comment type="caution">
    <text evidence="3">The sequence shown here is derived from an EMBL/GenBank/DDBJ whole genome shotgun (WGS) entry which is preliminary data.</text>
</comment>
<feature type="compositionally biased region" description="Low complexity" evidence="1">
    <location>
        <begin position="367"/>
        <end position="381"/>
    </location>
</feature>
<organism evidence="3 4">
    <name type="scientific">Actinoallomurus vinaceus</name>
    <dbReference type="NCBI Taxonomy" id="1080074"/>
    <lineage>
        <taxon>Bacteria</taxon>
        <taxon>Bacillati</taxon>
        <taxon>Actinomycetota</taxon>
        <taxon>Actinomycetes</taxon>
        <taxon>Streptosporangiales</taxon>
        <taxon>Thermomonosporaceae</taxon>
        <taxon>Actinoallomurus</taxon>
    </lineage>
</organism>
<dbReference type="Pfam" id="PF25209">
    <property type="entry name" value="Phage_capsid_4"/>
    <property type="match status" value="1"/>
</dbReference>
<feature type="region of interest" description="Disordered" evidence="1">
    <location>
        <begin position="618"/>
        <end position="637"/>
    </location>
</feature>
<proteinExistence type="predicted"/>
<name>A0ABP8U915_9ACTN</name>
<gene>
    <name evidence="3" type="ORF">GCM10023196_035630</name>
</gene>
<accession>A0ABP8U915</accession>
<dbReference type="Gene3D" id="1.10.101.10">
    <property type="entry name" value="PGBD-like superfamily/PGBD"/>
    <property type="match status" value="1"/>
</dbReference>
<dbReference type="Proteomes" id="UP001501442">
    <property type="component" value="Unassembled WGS sequence"/>
</dbReference>
<evidence type="ECO:0000313" key="3">
    <source>
        <dbReference type="EMBL" id="GAA4626628.1"/>
    </source>
</evidence>